<comment type="similarity">
    <text evidence="1">Belongs to the glycosyltransferase 32 family.</text>
</comment>
<dbReference type="STRING" id="1314781.A0A165R173"/>
<dbReference type="SUPFAM" id="SSF53448">
    <property type="entry name" value="Nucleotide-diphospho-sugar transferases"/>
    <property type="match status" value="1"/>
</dbReference>
<feature type="compositionally biased region" description="Low complexity" evidence="3">
    <location>
        <begin position="474"/>
        <end position="484"/>
    </location>
</feature>
<dbReference type="Proteomes" id="UP000077266">
    <property type="component" value="Unassembled WGS sequence"/>
</dbReference>
<dbReference type="GO" id="GO:0016020">
    <property type="term" value="C:membrane"/>
    <property type="evidence" value="ECO:0007669"/>
    <property type="project" value="GOC"/>
</dbReference>
<dbReference type="PANTHER" id="PTHR32385">
    <property type="entry name" value="MANNOSYL PHOSPHORYLINOSITOL CERAMIDE SYNTHASE"/>
    <property type="match status" value="1"/>
</dbReference>
<gene>
    <name evidence="4" type="ORF">EXIGLDRAFT_828231</name>
</gene>
<evidence type="ECO:0008006" key="6">
    <source>
        <dbReference type="Google" id="ProtNLM"/>
    </source>
</evidence>
<feature type="region of interest" description="Disordered" evidence="3">
    <location>
        <begin position="331"/>
        <end position="402"/>
    </location>
</feature>
<proteinExistence type="inferred from homology"/>
<accession>A0A165R173</accession>
<feature type="compositionally biased region" description="Low complexity" evidence="3">
    <location>
        <begin position="342"/>
        <end position="363"/>
    </location>
</feature>
<reference evidence="4 5" key="1">
    <citation type="journal article" date="2016" name="Mol. Biol. Evol.">
        <title>Comparative Genomics of Early-Diverging Mushroom-Forming Fungi Provides Insights into the Origins of Lignocellulose Decay Capabilities.</title>
        <authorList>
            <person name="Nagy L.G."/>
            <person name="Riley R."/>
            <person name="Tritt A."/>
            <person name="Adam C."/>
            <person name="Daum C."/>
            <person name="Floudas D."/>
            <person name="Sun H."/>
            <person name="Yadav J.S."/>
            <person name="Pangilinan J."/>
            <person name="Larsson K.H."/>
            <person name="Matsuura K."/>
            <person name="Barry K."/>
            <person name="Labutti K."/>
            <person name="Kuo R."/>
            <person name="Ohm R.A."/>
            <person name="Bhattacharya S.S."/>
            <person name="Shirouzu T."/>
            <person name="Yoshinaga Y."/>
            <person name="Martin F.M."/>
            <person name="Grigoriev I.V."/>
            <person name="Hibbett D.S."/>
        </authorList>
    </citation>
    <scope>NUCLEOTIDE SEQUENCE [LARGE SCALE GENOMIC DNA]</scope>
    <source>
        <strain evidence="4 5">HHB12029</strain>
    </source>
</reference>
<dbReference type="FunCoup" id="A0A165R173">
    <property type="interactions" value="17"/>
</dbReference>
<dbReference type="InterPro" id="IPR007577">
    <property type="entry name" value="GlycoTrfase_DXD_sugar-bd_CS"/>
</dbReference>
<evidence type="ECO:0000256" key="3">
    <source>
        <dbReference type="SAM" id="MobiDB-lite"/>
    </source>
</evidence>
<evidence type="ECO:0000256" key="1">
    <source>
        <dbReference type="ARBA" id="ARBA00009003"/>
    </source>
</evidence>
<protein>
    <recommendedName>
        <fullName evidence="6">Glycosyltransferase family 32 protein</fullName>
    </recommendedName>
</protein>
<dbReference type="EMBL" id="KV425882">
    <property type="protein sequence ID" value="KZW04351.1"/>
    <property type="molecule type" value="Genomic_DNA"/>
</dbReference>
<evidence type="ECO:0000256" key="2">
    <source>
        <dbReference type="ARBA" id="ARBA00022679"/>
    </source>
</evidence>
<dbReference type="AlphaFoldDB" id="A0A165R173"/>
<dbReference type="FunFam" id="3.90.550.20:FF:000005">
    <property type="entry name" value="Unplaced genomic scaffold supercont1.17, whole genome shotgun sequence"/>
    <property type="match status" value="1"/>
</dbReference>
<dbReference type="InParanoid" id="A0A165R173"/>
<dbReference type="GO" id="GO:0000030">
    <property type="term" value="F:mannosyltransferase activity"/>
    <property type="evidence" value="ECO:0007669"/>
    <property type="project" value="TreeGrafter"/>
</dbReference>
<keyword evidence="5" id="KW-1185">Reference proteome</keyword>
<organism evidence="4 5">
    <name type="scientific">Exidia glandulosa HHB12029</name>
    <dbReference type="NCBI Taxonomy" id="1314781"/>
    <lineage>
        <taxon>Eukaryota</taxon>
        <taxon>Fungi</taxon>
        <taxon>Dikarya</taxon>
        <taxon>Basidiomycota</taxon>
        <taxon>Agaricomycotina</taxon>
        <taxon>Agaricomycetes</taxon>
        <taxon>Auriculariales</taxon>
        <taxon>Exidiaceae</taxon>
        <taxon>Exidia</taxon>
    </lineage>
</organism>
<name>A0A165R173_EXIGL</name>
<evidence type="ECO:0000313" key="4">
    <source>
        <dbReference type="EMBL" id="KZW04351.1"/>
    </source>
</evidence>
<dbReference type="InterPro" id="IPR029044">
    <property type="entry name" value="Nucleotide-diphossugar_trans"/>
</dbReference>
<dbReference type="InterPro" id="IPR051706">
    <property type="entry name" value="Glycosyltransferase_domain"/>
</dbReference>
<dbReference type="Gene3D" id="3.90.550.20">
    <property type="match status" value="1"/>
</dbReference>
<dbReference type="PANTHER" id="PTHR32385:SF15">
    <property type="entry name" value="INOSITOL PHOSPHOCERAMIDE MANNOSYLTRANSFERASE 1"/>
    <property type="match status" value="1"/>
</dbReference>
<dbReference type="GO" id="GO:0051999">
    <property type="term" value="P:mannosyl-inositol phosphorylceramide biosynthetic process"/>
    <property type="evidence" value="ECO:0007669"/>
    <property type="project" value="TreeGrafter"/>
</dbReference>
<feature type="region of interest" description="Disordered" evidence="3">
    <location>
        <begin position="474"/>
        <end position="537"/>
    </location>
</feature>
<evidence type="ECO:0000313" key="5">
    <source>
        <dbReference type="Proteomes" id="UP000077266"/>
    </source>
</evidence>
<dbReference type="OrthoDB" id="3647at2759"/>
<keyword evidence="2" id="KW-0808">Transferase</keyword>
<sequence length="537" mass="59788">MARRRTCSVFLSLLAVFLLGTVVVLSTVSFYLSIDPKAYITEHEVNQQLNASDSRQERIPRILHQTWRTDTLPDRWQPVSQHCRDLMPDYEYKLWTDDSSREFIATNYAWFLPTFDAYTYPIQRADAIRYFILYHHGGIYLDLDVGCIKRLDPLLVHPVILPRTIPVGVSNDLMFAEKHHPFMEQTIHNLINFDHTYVLNYPTVMFSTGPMFLSAQYGLYTSAHPGPPGTPGEVRILPKSLYGKNAKPGEAPNSFFEHFYGSSWHADDAAFITFLGKWGRILMWVGAVVVVIGSVRAMLLKRSGSHPHGWRRRFAFVVPYPVVPPRNHRRGSGFHLDLTGFPPSSSTSAGTTPTSSEPATPTGDPTRIPLMPVAFEVRPPSPSAASTASNGETSSPTAPPATLAENATLAVRRAGAWAWDFMGGAESSSSSRARRSRNRSRRNRGVMYFLPAIFTPAPASVDPLEEAELQLEETALASPTTTSHSPRRSDDKGSGSWQRASFSSTAPAPPPYESQHTPREFDGLLEEWNASSSARPR</sequence>
<dbReference type="Pfam" id="PF04488">
    <property type="entry name" value="Gly_transf_sug"/>
    <property type="match status" value="1"/>
</dbReference>